<evidence type="ECO:0000256" key="6">
    <source>
        <dbReference type="ARBA" id="ARBA00023136"/>
    </source>
</evidence>
<evidence type="ECO:0000259" key="8">
    <source>
        <dbReference type="PROSITE" id="PS50893"/>
    </source>
</evidence>
<keyword evidence="5 7" id="KW-1133">Transmembrane helix</keyword>
<dbReference type="PANTHER" id="PTHR24221:SF248">
    <property type="entry name" value="ABC TRANSPORTER TRANSMEMBRANE REGION"/>
    <property type="match status" value="1"/>
</dbReference>
<evidence type="ECO:0000256" key="5">
    <source>
        <dbReference type="ARBA" id="ARBA00022989"/>
    </source>
</evidence>
<dbReference type="InterPro" id="IPR039421">
    <property type="entry name" value="Type_1_exporter"/>
</dbReference>
<dbReference type="GO" id="GO:0140359">
    <property type="term" value="F:ABC-type transporter activity"/>
    <property type="evidence" value="ECO:0007669"/>
    <property type="project" value="InterPro"/>
</dbReference>
<dbReference type="GO" id="GO:0030253">
    <property type="term" value="P:protein secretion by the type I secretion system"/>
    <property type="evidence" value="ECO:0007669"/>
    <property type="project" value="InterPro"/>
</dbReference>
<dbReference type="EMBL" id="RJKX01000011">
    <property type="protein sequence ID" value="ROQ02017.1"/>
    <property type="molecule type" value="Genomic_DNA"/>
</dbReference>
<evidence type="ECO:0000259" key="9">
    <source>
        <dbReference type="PROSITE" id="PS50929"/>
    </source>
</evidence>
<organism evidence="10 11">
    <name type="scientific">Stella humosa</name>
    <dbReference type="NCBI Taxonomy" id="94"/>
    <lineage>
        <taxon>Bacteria</taxon>
        <taxon>Pseudomonadati</taxon>
        <taxon>Pseudomonadota</taxon>
        <taxon>Alphaproteobacteria</taxon>
        <taxon>Rhodospirillales</taxon>
        <taxon>Stellaceae</taxon>
        <taxon>Stella</taxon>
    </lineage>
</organism>
<dbReference type="OrthoDB" id="5288404at2"/>
<dbReference type="Pfam" id="PF00005">
    <property type="entry name" value="ABC_tran"/>
    <property type="match status" value="1"/>
</dbReference>
<proteinExistence type="predicted"/>
<dbReference type="InterPro" id="IPR003439">
    <property type="entry name" value="ABC_transporter-like_ATP-bd"/>
</dbReference>
<dbReference type="GO" id="GO:0030256">
    <property type="term" value="C:type I protein secretion system complex"/>
    <property type="evidence" value="ECO:0007669"/>
    <property type="project" value="InterPro"/>
</dbReference>
<dbReference type="RefSeq" id="WP_123688720.1">
    <property type="nucleotide sequence ID" value="NZ_AP019700.1"/>
</dbReference>
<dbReference type="InterPro" id="IPR011527">
    <property type="entry name" value="ABC1_TM_dom"/>
</dbReference>
<keyword evidence="6 7" id="KW-0472">Membrane</keyword>
<dbReference type="Gene3D" id="3.40.50.300">
    <property type="entry name" value="P-loop containing nucleotide triphosphate hydrolases"/>
    <property type="match status" value="1"/>
</dbReference>
<feature type="transmembrane region" description="Helical" evidence="7">
    <location>
        <begin position="151"/>
        <end position="180"/>
    </location>
</feature>
<dbReference type="Gene3D" id="1.20.1560.10">
    <property type="entry name" value="ABC transporter type 1, transmembrane domain"/>
    <property type="match status" value="1"/>
</dbReference>
<feature type="transmembrane region" description="Helical" evidence="7">
    <location>
        <begin position="63"/>
        <end position="83"/>
    </location>
</feature>
<evidence type="ECO:0000256" key="7">
    <source>
        <dbReference type="SAM" id="Phobius"/>
    </source>
</evidence>
<dbReference type="GO" id="GO:0005524">
    <property type="term" value="F:ATP binding"/>
    <property type="evidence" value="ECO:0007669"/>
    <property type="project" value="UniProtKB-KW"/>
</dbReference>
<evidence type="ECO:0000313" key="11">
    <source>
        <dbReference type="Proteomes" id="UP000278222"/>
    </source>
</evidence>
<comment type="subcellular location">
    <subcellularLocation>
        <location evidence="1">Cell membrane</location>
        <topology evidence="1">Multi-pass membrane protein</topology>
    </subcellularLocation>
</comment>
<dbReference type="SUPFAM" id="SSF52540">
    <property type="entry name" value="P-loop containing nucleoside triphosphate hydrolases"/>
    <property type="match status" value="1"/>
</dbReference>
<name>A0A3N1MGX4_9PROT</name>
<comment type="caution">
    <text evidence="10">The sequence shown here is derived from an EMBL/GenBank/DDBJ whole genome shotgun (WGS) entry which is preliminary data.</text>
</comment>
<keyword evidence="2 7" id="KW-0812">Transmembrane</keyword>
<evidence type="ECO:0000256" key="2">
    <source>
        <dbReference type="ARBA" id="ARBA00022692"/>
    </source>
</evidence>
<sequence>MIGPRGAATASDGIPLGLNGTLARCVPALLISLLISLFVTLSVLAVPIYMMQVYDRVLTSRSIPTLIWLTVVVVGALVVHGVLQLSRSLVHQRLGEWLGERLGEVAIPATVGRALRDGNGSTQSLRDANEVRSFFAGRSLPTAMEMLWTPLFFIVLFLLHPAYGLIAVGGAAMLAALGILNEVVSHRSLVSASDASVRAHQHIGSAVRNAEIVEAMGLIDRIVARWRQANAEAAVMARRGHLRSEAISASSRSLRLSLQVLLIAVGAALIIERAVGPGTLFAAMIILGRALAPYEQLIDGWRQWLSAWAAVRRLRGIEADAAPARSTMGMARPSGPLEIDRLVYVPPGASRPTIRGVSLVVEPGEVLAIMGPSGAGKSTLARLIMGVWKPTSGAVRLDGQDVHQWDRAAFGSVSGYLPQQVGLFDATIAENIARLTEAAPEDVVNAARRADVHGLIGRLPYGYDTEITDPGFLLTGGQRQRIGLARALFGEPRLLVLDEPDANLDQAGSEALLSAIAWARSTGAIIILISHRNTLLSIADRILELRDGVAVRVADAVTEPVPEIVRRGPAALPAGRR</sequence>
<evidence type="ECO:0000256" key="4">
    <source>
        <dbReference type="ARBA" id="ARBA00022840"/>
    </source>
</evidence>
<dbReference type="PROSITE" id="PS50929">
    <property type="entry name" value="ABC_TM1F"/>
    <property type="match status" value="1"/>
</dbReference>
<feature type="transmembrane region" description="Helical" evidence="7">
    <location>
        <begin position="28"/>
        <end position="51"/>
    </location>
</feature>
<dbReference type="InterPro" id="IPR036640">
    <property type="entry name" value="ABC1_TM_sf"/>
</dbReference>
<dbReference type="PANTHER" id="PTHR24221">
    <property type="entry name" value="ATP-BINDING CASSETTE SUB-FAMILY B"/>
    <property type="match status" value="1"/>
</dbReference>
<dbReference type="Proteomes" id="UP000278222">
    <property type="component" value="Unassembled WGS sequence"/>
</dbReference>
<reference evidence="10 11" key="1">
    <citation type="submission" date="2018-11" db="EMBL/GenBank/DDBJ databases">
        <title>Genomic Encyclopedia of Type Strains, Phase IV (KMG-IV): sequencing the most valuable type-strain genomes for metagenomic binning, comparative biology and taxonomic classification.</title>
        <authorList>
            <person name="Goeker M."/>
        </authorList>
    </citation>
    <scope>NUCLEOTIDE SEQUENCE [LARGE SCALE GENOMIC DNA]</scope>
    <source>
        <strain evidence="10 11">DSM 5900</strain>
    </source>
</reference>
<feature type="domain" description="ABC transmembrane type-1" evidence="9">
    <location>
        <begin position="30"/>
        <end position="306"/>
    </location>
</feature>
<keyword evidence="11" id="KW-1185">Reference proteome</keyword>
<evidence type="ECO:0000256" key="1">
    <source>
        <dbReference type="ARBA" id="ARBA00004651"/>
    </source>
</evidence>
<dbReference type="InterPro" id="IPR003593">
    <property type="entry name" value="AAA+_ATPase"/>
</dbReference>
<keyword evidence="3" id="KW-0547">Nucleotide-binding</keyword>
<dbReference type="InterPro" id="IPR010128">
    <property type="entry name" value="ATPase_T1SS_PrtD-like"/>
</dbReference>
<evidence type="ECO:0000313" key="10">
    <source>
        <dbReference type="EMBL" id="ROQ02017.1"/>
    </source>
</evidence>
<dbReference type="Pfam" id="PF00664">
    <property type="entry name" value="ABC_membrane"/>
    <property type="match status" value="1"/>
</dbReference>
<dbReference type="GO" id="GO:0034040">
    <property type="term" value="F:ATPase-coupled lipid transmembrane transporter activity"/>
    <property type="evidence" value="ECO:0007669"/>
    <property type="project" value="TreeGrafter"/>
</dbReference>
<feature type="domain" description="ABC transporter" evidence="8">
    <location>
        <begin position="337"/>
        <end position="572"/>
    </location>
</feature>
<dbReference type="NCBIfam" id="TIGR01842">
    <property type="entry name" value="type_I_sec_PrtD"/>
    <property type="match status" value="1"/>
</dbReference>
<dbReference type="SMART" id="SM00382">
    <property type="entry name" value="AAA"/>
    <property type="match status" value="1"/>
</dbReference>
<evidence type="ECO:0000256" key="3">
    <source>
        <dbReference type="ARBA" id="ARBA00022741"/>
    </source>
</evidence>
<accession>A0A3N1MGX4</accession>
<dbReference type="SUPFAM" id="SSF90123">
    <property type="entry name" value="ABC transporter transmembrane region"/>
    <property type="match status" value="1"/>
</dbReference>
<dbReference type="GO" id="GO:0005886">
    <property type="term" value="C:plasma membrane"/>
    <property type="evidence" value="ECO:0007669"/>
    <property type="project" value="UniProtKB-SubCell"/>
</dbReference>
<protein>
    <submittedName>
        <fullName evidence="10">ATP-binding cassette subfamily C protein</fullName>
    </submittedName>
</protein>
<dbReference type="GO" id="GO:0016887">
    <property type="term" value="F:ATP hydrolysis activity"/>
    <property type="evidence" value="ECO:0007669"/>
    <property type="project" value="InterPro"/>
</dbReference>
<dbReference type="AlphaFoldDB" id="A0A3N1MGX4"/>
<gene>
    <name evidence="10" type="ORF">EDC65_1205</name>
</gene>
<dbReference type="InterPro" id="IPR027417">
    <property type="entry name" value="P-loop_NTPase"/>
</dbReference>
<keyword evidence="4 10" id="KW-0067">ATP-binding</keyword>
<dbReference type="PROSITE" id="PS50893">
    <property type="entry name" value="ABC_TRANSPORTER_2"/>
    <property type="match status" value="1"/>
</dbReference>